<dbReference type="OrthoDB" id="10051649at2759"/>
<dbReference type="AlphaFoldDB" id="R7TZZ3"/>
<dbReference type="EMBL" id="AMQN01002270">
    <property type="status" value="NOT_ANNOTATED_CDS"/>
    <property type="molecule type" value="Genomic_DNA"/>
</dbReference>
<reference evidence="5" key="1">
    <citation type="submission" date="2012-12" db="EMBL/GenBank/DDBJ databases">
        <authorList>
            <person name="Hellsten U."/>
            <person name="Grimwood J."/>
            <person name="Chapman J.A."/>
            <person name="Shapiro H."/>
            <person name="Aerts A."/>
            <person name="Otillar R.P."/>
            <person name="Terry A.Y."/>
            <person name="Boore J.L."/>
            <person name="Simakov O."/>
            <person name="Marletaz F."/>
            <person name="Cho S.-J."/>
            <person name="Edsinger-Gonzales E."/>
            <person name="Havlak P."/>
            <person name="Kuo D.-H."/>
            <person name="Larsson T."/>
            <person name="Lv J."/>
            <person name="Arendt D."/>
            <person name="Savage R."/>
            <person name="Osoegawa K."/>
            <person name="de Jong P."/>
            <person name="Lindberg D.R."/>
            <person name="Seaver E.C."/>
            <person name="Weisblat D.A."/>
            <person name="Putnam N.H."/>
            <person name="Grigoriev I.V."/>
            <person name="Rokhsar D.S."/>
        </authorList>
    </citation>
    <scope>NUCLEOTIDE SEQUENCE</scope>
    <source>
        <strain evidence="5">I ESC-2004</strain>
    </source>
</reference>
<dbReference type="InterPro" id="IPR036024">
    <property type="entry name" value="Somatomedin_B-like_dom_sf"/>
</dbReference>
<proteinExistence type="predicted"/>
<sequence length="345" mass="38550">MASFKFAISYLAMVYAAIDLRKRFHGTAISTLDALISITLGTIMQINKKRCSQMQLDPFFVNDSTFAAAFDVVFSLPGPSLHFCSPEDCEYPTVWGNWTETSECSCRISCYVFGSCCLNFENICLPTVLPSHAYGYDKTIYELASLNASVGDMATVVNLRSRLMRTSYFTIDEGTQIKLVNRCPSCYENSSCHIKTLCESDRVADLKQLVPLIIDGIVYRNEHCAICNSIAIPEAPYVIQSEISCNSSASLDVYEYFDTGDTESVLSLINSNFTCDVRFRSVFHNFDDYESACDSYTSQFGFGSTHDRIVFKNAHCALCNGFNLNDLPELQCVRYENQAPLNGIS</sequence>
<protein>
    <recommendedName>
        <fullName evidence="2">SMB domain-containing protein</fullName>
    </recommendedName>
</protein>
<evidence type="ECO:0000259" key="2">
    <source>
        <dbReference type="PROSITE" id="PS50958"/>
    </source>
</evidence>
<gene>
    <name evidence="3" type="ORF">CAPTEDRAFT_216057</name>
</gene>
<dbReference type="InterPro" id="IPR001212">
    <property type="entry name" value="Somatomedin_B_dom"/>
</dbReference>
<evidence type="ECO:0000313" key="4">
    <source>
        <dbReference type="EnsemblMetazoa" id="CapteP216057"/>
    </source>
</evidence>
<dbReference type="PROSITE" id="PS50958">
    <property type="entry name" value="SMB_2"/>
    <property type="match status" value="1"/>
</dbReference>
<reference evidence="3 5" key="2">
    <citation type="journal article" date="2013" name="Nature">
        <title>Insights into bilaterian evolution from three spiralian genomes.</title>
        <authorList>
            <person name="Simakov O."/>
            <person name="Marletaz F."/>
            <person name="Cho S.J."/>
            <person name="Edsinger-Gonzales E."/>
            <person name="Havlak P."/>
            <person name="Hellsten U."/>
            <person name="Kuo D.H."/>
            <person name="Larsson T."/>
            <person name="Lv J."/>
            <person name="Arendt D."/>
            <person name="Savage R."/>
            <person name="Osoegawa K."/>
            <person name="de Jong P."/>
            <person name="Grimwood J."/>
            <person name="Chapman J.A."/>
            <person name="Shapiro H."/>
            <person name="Aerts A."/>
            <person name="Otillar R.P."/>
            <person name="Terry A.Y."/>
            <person name="Boore J.L."/>
            <person name="Grigoriev I.V."/>
            <person name="Lindberg D.R."/>
            <person name="Seaver E.C."/>
            <person name="Weisblat D.A."/>
            <person name="Putnam N.H."/>
            <person name="Rokhsar D.S."/>
        </authorList>
    </citation>
    <scope>NUCLEOTIDE SEQUENCE</scope>
    <source>
        <strain evidence="3 5">I ESC-2004</strain>
    </source>
</reference>
<name>R7TZZ3_CAPTE</name>
<evidence type="ECO:0000313" key="3">
    <source>
        <dbReference type="EMBL" id="ELT96520.1"/>
    </source>
</evidence>
<feature type="domain" description="SMB" evidence="2">
    <location>
        <begin position="80"/>
        <end position="131"/>
    </location>
</feature>
<dbReference type="EMBL" id="KB308810">
    <property type="protein sequence ID" value="ELT96520.1"/>
    <property type="molecule type" value="Genomic_DNA"/>
</dbReference>
<dbReference type="PROSITE" id="PS00524">
    <property type="entry name" value="SMB_1"/>
    <property type="match status" value="1"/>
</dbReference>
<organism evidence="3">
    <name type="scientific">Capitella teleta</name>
    <name type="common">Polychaete worm</name>
    <dbReference type="NCBI Taxonomy" id="283909"/>
    <lineage>
        <taxon>Eukaryota</taxon>
        <taxon>Metazoa</taxon>
        <taxon>Spiralia</taxon>
        <taxon>Lophotrochozoa</taxon>
        <taxon>Annelida</taxon>
        <taxon>Polychaeta</taxon>
        <taxon>Sedentaria</taxon>
        <taxon>Scolecida</taxon>
        <taxon>Capitellidae</taxon>
        <taxon>Capitella</taxon>
    </lineage>
</organism>
<keyword evidence="5" id="KW-1185">Reference proteome</keyword>
<dbReference type="Proteomes" id="UP000014760">
    <property type="component" value="Unassembled WGS sequence"/>
</dbReference>
<evidence type="ECO:0000256" key="1">
    <source>
        <dbReference type="ARBA" id="ARBA00023157"/>
    </source>
</evidence>
<evidence type="ECO:0000313" key="5">
    <source>
        <dbReference type="Proteomes" id="UP000014760"/>
    </source>
</evidence>
<accession>R7TZZ3</accession>
<reference evidence="4" key="3">
    <citation type="submission" date="2015-06" db="UniProtKB">
        <authorList>
            <consortium name="EnsemblMetazoa"/>
        </authorList>
    </citation>
    <scope>IDENTIFICATION</scope>
</reference>
<dbReference type="EnsemblMetazoa" id="CapteT216057">
    <property type="protein sequence ID" value="CapteP216057"/>
    <property type="gene ID" value="CapteG216057"/>
</dbReference>
<dbReference type="HOGENOM" id="CLU_804738_0_0_1"/>
<keyword evidence="1" id="KW-1015">Disulfide bond</keyword>
<dbReference type="SUPFAM" id="SSF90188">
    <property type="entry name" value="Somatomedin B domain"/>
    <property type="match status" value="1"/>
</dbReference>